<feature type="domain" description="RNA polymerase sigma-70 region 2" evidence="5">
    <location>
        <begin position="29"/>
        <end position="98"/>
    </location>
</feature>
<feature type="domain" description="RNA polymerase sigma-70 region 4" evidence="6">
    <location>
        <begin position="181"/>
        <end position="230"/>
    </location>
</feature>
<dbReference type="InterPro" id="IPR014284">
    <property type="entry name" value="RNA_pol_sigma-70_dom"/>
</dbReference>
<evidence type="ECO:0000256" key="3">
    <source>
        <dbReference type="ARBA" id="ARBA00023125"/>
    </source>
</evidence>
<dbReference type="PANTHER" id="PTHR30385:SF8">
    <property type="entry name" value="RNA POLYMERASE SIGMA-E FACTOR"/>
    <property type="match status" value="1"/>
</dbReference>
<name>A0ABQ5TE00_9CAUL</name>
<accession>A0ABQ5TE00</accession>
<keyword evidence="4" id="KW-0804">Transcription</keyword>
<dbReference type="Proteomes" id="UP001143509">
    <property type="component" value="Unassembled WGS sequence"/>
</dbReference>
<evidence type="ECO:0000259" key="5">
    <source>
        <dbReference type="Pfam" id="PF04542"/>
    </source>
</evidence>
<evidence type="ECO:0000256" key="2">
    <source>
        <dbReference type="ARBA" id="ARBA00023082"/>
    </source>
</evidence>
<dbReference type="InterPro" id="IPR007627">
    <property type="entry name" value="RNA_pol_sigma70_r2"/>
</dbReference>
<gene>
    <name evidence="7" type="ORF">GCM10017620_31240</name>
</gene>
<dbReference type="NCBIfam" id="TIGR02937">
    <property type="entry name" value="sigma70-ECF"/>
    <property type="match status" value="1"/>
</dbReference>
<keyword evidence="2" id="KW-0731">Sigma factor</keyword>
<dbReference type="SUPFAM" id="SSF88946">
    <property type="entry name" value="Sigma2 domain of RNA polymerase sigma factors"/>
    <property type="match status" value="1"/>
</dbReference>
<dbReference type="Gene3D" id="1.20.140.160">
    <property type="match status" value="1"/>
</dbReference>
<dbReference type="Pfam" id="PF04542">
    <property type="entry name" value="Sigma70_r2"/>
    <property type="match status" value="1"/>
</dbReference>
<organism evidence="7 8">
    <name type="scientific">Brevundimonas intermedia</name>
    <dbReference type="NCBI Taxonomy" id="74315"/>
    <lineage>
        <taxon>Bacteria</taxon>
        <taxon>Pseudomonadati</taxon>
        <taxon>Pseudomonadota</taxon>
        <taxon>Alphaproteobacteria</taxon>
        <taxon>Caulobacterales</taxon>
        <taxon>Caulobacteraceae</taxon>
        <taxon>Brevundimonas</taxon>
    </lineage>
</organism>
<dbReference type="CDD" id="cd06171">
    <property type="entry name" value="Sigma70_r4"/>
    <property type="match status" value="1"/>
</dbReference>
<dbReference type="EMBL" id="BSFD01000011">
    <property type="protein sequence ID" value="GLK50150.1"/>
    <property type="molecule type" value="Genomic_DNA"/>
</dbReference>
<keyword evidence="8" id="KW-1185">Reference proteome</keyword>
<reference evidence="7" key="2">
    <citation type="submission" date="2023-01" db="EMBL/GenBank/DDBJ databases">
        <authorList>
            <person name="Sun Q."/>
            <person name="Evtushenko L."/>
        </authorList>
    </citation>
    <scope>NUCLEOTIDE SEQUENCE</scope>
    <source>
        <strain evidence="7">VKM B-1499</strain>
    </source>
</reference>
<protein>
    <submittedName>
        <fullName evidence="7">RNA polymerase sigma factor</fullName>
    </submittedName>
</protein>
<evidence type="ECO:0000313" key="8">
    <source>
        <dbReference type="Proteomes" id="UP001143509"/>
    </source>
</evidence>
<keyword evidence="3" id="KW-0238">DNA-binding</keyword>
<sequence length="243" mass="26725">MEAAPAADRDLGLWRAYAAAPSADLRRRLFEANLDFAHAVAARIRRDRPGSDLDIEDLRQYAAEGLLQAIDRFDPAQGTPFQAFAARRISGRVLDGVAGASERRRQAATRHRVRTERLRSLQPERSGDALDALADLAVELAIGFMLDEAGAVVGGEAPVSQTPNAYESLLWVQTVRRVKDALAALPEPEGDVVRRHYFEGLEFARIAEDLALSRGRVSQIHAAAMARLRKRLPKPDTLTLSAR</sequence>
<dbReference type="Gene3D" id="1.10.1740.10">
    <property type="match status" value="1"/>
</dbReference>
<evidence type="ECO:0000256" key="1">
    <source>
        <dbReference type="ARBA" id="ARBA00023015"/>
    </source>
</evidence>
<evidence type="ECO:0000256" key="4">
    <source>
        <dbReference type="ARBA" id="ARBA00023163"/>
    </source>
</evidence>
<keyword evidence="1" id="KW-0805">Transcription regulation</keyword>
<dbReference type="SUPFAM" id="SSF88659">
    <property type="entry name" value="Sigma3 and sigma4 domains of RNA polymerase sigma factors"/>
    <property type="match status" value="1"/>
</dbReference>
<dbReference type="InterPro" id="IPR007630">
    <property type="entry name" value="RNA_pol_sigma70_r4"/>
</dbReference>
<dbReference type="PANTHER" id="PTHR30385">
    <property type="entry name" value="SIGMA FACTOR F FLAGELLAR"/>
    <property type="match status" value="1"/>
</dbReference>
<reference evidence="7" key="1">
    <citation type="journal article" date="2014" name="Int. J. Syst. Evol. Microbiol.">
        <title>Complete genome of a new Firmicutes species belonging to the dominant human colonic microbiota ('Ruminococcus bicirculans') reveals two chromosomes and a selective capacity to utilize plant glucans.</title>
        <authorList>
            <consortium name="NISC Comparative Sequencing Program"/>
            <person name="Wegmann U."/>
            <person name="Louis P."/>
            <person name="Goesmann A."/>
            <person name="Henrissat B."/>
            <person name="Duncan S.H."/>
            <person name="Flint H.J."/>
        </authorList>
    </citation>
    <scope>NUCLEOTIDE SEQUENCE</scope>
    <source>
        <strain evidence="7">VKM B-1499</strain>
    </source>
</reference>
<dbReference type="InterPro" id="IPR013324">
    <property type="entry name" value="RNA_pol_sigma_r3/r4-like"/>
</dbReference>
<comment type="caution">
    <text evidence="7">The sequence shown here is derived from an EMBL/GenBank/DDBJ whole genome shotgun (WGS) entry which is preliminary data.</text>
</comment>
<dbReference type="PRINTS" id="PR00046">
    <property type="entry name" value="SIGMA70FCT"/>
</dbReference>
<dbReference type="InterPro" id="IPR000943">
    <property type="entry name" value="RNA_pol_sigma70"/>
</dbReference>
<dbReference type="Pfam" id="PF04545">
    <property type="entry name" value="Sigma70_r4"/>
    <property type="match status" value="1"/>
</dbReference>
<evidence type="ECO:0000313" key="7">
    <source>
        <dbReference type="EMBL" id="GLK50150.1"/>
    </source>
</evidence>
<proteinExistence type="predicted"/>
<dbReference type="RefSeq" id="WP_271166303.1">
    <property type="nucleotide sequence ID" value="NZ_BSFD01000011.1"/>
</dbReference>
<evidence type="ECO:0000259" key="6">
    <source>
        <dbReference type="Pfam" id="PF04545"/>
    </source>
</evidence>
<dbReference type="InterPro" id="IPR013325">
    <property type="entry name" value="RNA_pol_sigma_r2"/>
</dbReference>